<dbReference type="GO" id="GO:0005737">
    <property type="term" value="C:cytoplasm"/>
    <property type="evidence" value="ECO:0007669"/>
    <property type="project" value="UniProtKB-SubCell"/>
</dbReference>
<dbReference type="PIRSF" id="PIRSF003095">
    <property type="entry name" value="Trigger_factor"/>
    <property type="match status" value="1"/>
</dbReference>
<keyword evidence="5 9" id="KW-0697">Rotamase</keyword>
<dbReference type="Gene3D" id="1.10.3120.10">
    <property type="entry name" value="Trigger factor, C-terminal domain"/>
    <property type="match status" value="1"/>
</dbReference>
<gene>
    <name evidence="9" type="primary">tig</name>
    <name evidence="14" type="ORF">A2227_00270</name>
</gene>
<evidence type="ECO:0000256" key="9">
    <source>
        <dbReference type="HAMAP-Rule" id="MF_00303"/>
    </source>
</evidence>
<accession>A0A1F5SG96</accession>
<comment type="caution">
    <text evidence="14">The sequence shown here is derived from an EMBL/GenBank/DDBJ whole genome shotgun (WGS) entry which is preliminary data.</text>
</comment>
<comment type="similarity">
    <text evidence="2 9">Belongs to the FKBP-type PPIase family. Tig subfamily.</text>
</comment>
<evidence type="ECO:0000313" key="15">
    <source>
        <dbReference type="Proteomes" id="UP000178367"/>
    </source>
</evidence>
<keyword evidence="6 9" id="KW-0143">Chaperone</keyword>
<dbReference type="NCBIfam" id="TIGR00115">
    <property type="entry name" value="tig"/>
    <property type="match status" value="1"/>
</dbReference>
<protein>
    <recommendedName>
        <fullName evidence="4 9">Trigger factor</fullName>
        <shortName evidence="9">TF</shortName>
        <ecNumber evidence="3 9">5.2.1.8</ecNumber>
    </recommendedName>
    <alternativeName>
        <fullName evidence="8 9">PPIase</fullName>
    </alternativeName>
</protein>
<dbReference type="Proteomes" id="UP000178367">
    <property type="component" value="Unassembled WGS sequence"/>
</dbReference>
<dbReference type="GO" id="GO:0043335">
    <property type="term" value="P:protein unfolding"/>
    <property type="evidence" value="ECO:0007669"/>
    <property type="project" value="TreeGrafter"/>
</dbReference>
<dbReference type="InterPro" id="IPR036611">
    <property type="entry name" value="Trigger_fac_ribosome-bd_sf"/>
</dbReference>
<dbReference type="InterPro" id="IPR001179">
    <property type="entry name" value="PPIase_FKBP_dom"/>
</dbReference>
<evidence type="ECO:0000256" key="2">
    <source>
        <dbReference type="ARBA" id="ARBA00005464"/>
    </source>
</evidence>
<feature type="domain" description="PPIase FKBP-type" evidence="11">
    <location>
        <begin position="158"/>
        <end position="237"/>
    </location>
</feature>
<dbReference type="Pfam" id="PF05697">
    <property type="entry name" value="Trigger_N"/>
    <property type="match status" value="1"/>
</dbReference>
<comment type="catalytic activity">
    <reaction evidence="1 9">
        <text>[protein]-peptidylproline (omega=180) = [protein]-peptidylproline (omega=0)</text>
        <dbReference type="Rhea" id="RHEA:16237"/>
        <dbReference type="Rhea" id="RHEA-COMP:10747"/>
        <dbReference type="Rhea" id="RHEA-COMP:10748"/>
        <dbReference type="ChEBI" id="CHEBI:83833"/>
        <dbReference type="ChEBI" id="CHEBI:83834"/>
        <dbReference type="EC" id="5.2.1.8"/>
    </reaction>
</comment>
<dbReference type="InterPro" id="IPR037041">
    <property type="entry name" value="Trigger_fac_C_sf"/>
</dbReference>
<evidence type="ECO:0000313" key="14">
    <source>
        <dbReference type="EMBL" id="OGF25632.1"/>
    </source>
</evidence>
<evidence type="ECO:0000256" key="3">
    <source>
        <dbReference type="ARBA" id="ARBA00013194"/>
    </source>
</evidence>
<proteinExistence type="inferred from homology"/>
<dbReference type="PANTHER" id="PTHR30560:SF3">
    <property type="entry name" value="TRIGGER FACTOR-LIKE PROTEIN TIG, CHLOROPLASTIC"/>
    <property type="match status" value="1"/>
</dbReference>
<evidence type="ECO:0000256" key="5">
    <source>
        <dbReference type="ARBA" id="ARBA00023110"/>
    </source>
</evidence>
<dbReference type="GO" id="GO:0051083">
    <property type="term" value="P:'de novo' cotranslational protein folding"/>
    <property type="evidence" value="ECO:0007669"/>
    <property type="project" value="TreeGrafter"/>
</dbReference>
<evidence type="ECO:0000256" key="4">
    <source>
        <dbReference type="ARBA" id="ARBA00016902"/>
    </source>
</evidence>
<dbReference type="InterPro" id="IPR005215">
    <property type="entry name" value="Trig_fac"/>
</dbReference>
<evidence type="ECO:0000259" key="11">
    <source>
        <dbReference type="Pfam" id="PF00254"/>
    </source>
</evidence>
<evidence type="ECO:0000256" key="8">
    <source>
        <dbReference type="ARBA" id="ARBA00029986"/>
    </source>
</evidence>
<dbReference type="Pfam" id="PF00254">
    <property type="entry name" value="FKBP_C"/>
    <property type="match status" value="1"/>
</dbReference>
<dbReference type="InterPro" id="IPR008881">
    <property type="entry name" value="Trigger_fac_ribosome-bd_bac"/>
</dbReference>
<evidence type="ECO:0000256" key="1">
    <source>
        <dbReference type="ARBA" id="ARBA00000971"/>
    </source>
</evidence>
<comment type="domain">
    <text evidence="9">Consists of 3 domains; the N-terminus binds the ribosome, the middle domain has PPIase activity, while the C-terminus has intrinsic chaperone activity on its own.</text>
</comment>
<dbReference type="STRING" id="1797994.A2227_00270"/>
<evidence type="ECO:0000259" key="12">
    <source>
        <dbReference type="Pfam" id="PF05697"/>
    </source>
</evidence>
<dbReference type="PANTHER" id="PTHR30560">
    <property type="entry name" value="TRIGGER FACTOR CHAPERONE AND PEPTIDYL-PROLYL CIS/TRANS ISOMERASE"/>
    <property type="match status" value="1"/>
</dbReference>
<keyword evidence="9" id="KW-0963">Cytoplasm</keyword>
<organism evidence="14 15">
    <name type="scientific">Candidatus Falkowbacteria bacterium RIFOXYA2_FULL_47_19</name>
    <dbReference type="NCBI Taxonomy" id="1797994"/>
    <lineage>
        <taxon>Bacteria</taxon>
        <taxon>Candidatus Falkowiibacteriota</taxon>
    </lineage>
</organism>
<dbReference type="GO" id="GO:0015031">
    <property type="term" value="P:protein transport"/>
    <property type="evidence" value="ECO:0007669"/>
    <property type="project" value="UniProtKB-UniRule"/>
</dbReference>
<keyword evidence="7 9" id="KW-0413">Isomerase</keyword>
<dbReference type="EMBL" id="MFGB01000020">
    <property type="protein sequence ID" value="OGF25632.1"/>
    <property type="molecule type" value="Genomic_DNA"/>
</dbReference>
<dbReference type="InterPro" id="IPR008880">
    <property type="entry name" value="Trigger_fac_C"/>
</dbReference>
<dbReference type="Pfam" id="PF05698">
    <property type="entry name" value="Trigger_C"/>
    <property type="match status" value="1"/>
</dbReference>
<reference evidence="14 15" key="1">
    <citation type="journal article" date="2016" name="Nat. Commun.">
        <title>Thousands of microbial genomes shed light on interconnected biogeochemical processes in an aquifer system.</title>
        <authorList>
            <person name="Anantharaman K."/>
            <person name="Brown C.T."/>
            <person name="Hug L.A."/>
            <person name="Sharon I."/>
            <person name="Castelle C.J."/>
            <person name="Probst A.J."/>
            <person name="Thomas B.C."/>
            <person name="Singh A."/>
            <person name="Wilkins M.J."/>
            <person name="Karaoz U."/>
            <person name="Brodie E.L."/>
            <person name="Williams K.H."/>
            <person name="Hubbard S.S."/>
            <person name="Banfield J.F."/>
        </authorList>
    </citation>
    <scope>NUCLEOTIDE SEQUENCE [LARGE SCALE GENOMIC DNA]</scope>
</reference>
<dbReference type="SUPFAM" id="SSF102735">
    <property type="entry name" value="Trigger factor ribosome-binding domain"/>
    <property type="match status" value="1"/>
</dbReference>
<dbReference type="GO" id="GO:0051301">
    <property type="term" value="P:cell division"/>
    <property type="evidence" value="ECO:0007669"/>
    <property type="project" value="UniProtKB-KW"/>
</dbReference>
<feature type="domain" description="Trigger factor ribosome-binding bacterial" evidence="12">
    <location>
        <begin position="1"/>
        <end position="145"/>
    </location>
</feature>
<dbReference type="SUPFAM" id="SSF109998">
    <property type="entry name" value="Triger factor/SurA peptide-binding domain-like"/>
    <property type="match status" value="1"/>
</dbReference>
<feature type="coiled-coil region" evidence="10">
    <location>
        <begin position="368"/>
        <end position="395"/>
    </location>
</feature>
<dbReference type="InterPro" id="IPR046357">
    <property type="entry name" value="PPIase_dom_sf"/>
</dbReference>
<comment type="function">
    <text evidence="9">Involved in protein export. Acts as a chaperone by maintaining the newly synthesized protein in an open conformation. Functions as a peptidyl-prolyl cis-trans isomerase.</text>
</comment>
<dbReference type="GO" id="GO:0043022">
    <property type="term" value="F:ribosome binding"/>
    <property type="evidence" value="ECO:0007669"/>
    <property type="project" value="TreeGrafter"/>
</dbReference>
<feature type="domain" description="Trigger factor C-terminal" evidence="13">
    <location>
        <begin position="263"/>
        <end position="421"/>
    </location>
</feature>
<dbReference type="AlphaFoldDB" id="A0A1F5SG96"/>
<keyword evidence="10" id="KW-0175">Coiled coil</keyword>
<dbReference type="SUPFAM" id="SSF54534">
    <property type="entry name" value="FKBP-like"/>
    <property type="match status" value="1"/>
</dbReference>
<dbReference type="EC" id="5.2.1.8" evidence="3 9"/>
<dbReference type="GO" id="GO:0003755">
    <property type="term" value="F:peptidyl-prolyl cis-trans isomerase activity"/>
    <property type="evidence" value="ECO:0007669"/>
    <property type="project" value="UniProtKB-UniRule"/>
</dbReference>
<dbReference type="Gene3D" id="3.30.70.1050">
    <property type="entry name" value="Trigger factor ribosome-binding domain"/>
    <property type="match status" value="1"/>
</dbReference>
<evidence type="ECO:0000256" key="7">
    <source>
        <dbReference type="ARBA" id="ARBA00023235"/>
    </source>
</evidence>
<evidence type="ECO:0000259" key="13">
    <source>
        <dbReference type="Pfam" id="PF05698"/>
    </source>
</evidence>
<dbReference type="InterPro" id="IPR027304">
    <property type="entry name" value="Trigger_fact/SurA_dom_sf"/>
</dbReference>
<feature type="coiled-coil region" evidence="10">
    <location>
        <begin position="260"/>
        <end position="294"/>
    </location>
</feature>
<keyword evidence="9" id="KW-0131">Cell cycle</keyword>
<dbReference type="GO" id="GO:0044183">
    <property type="term" value="F:protein folding chaperone"/>
    <property type="evidence" value="ECO:0007669"/>
    <property type="project" value="TreeGrafter"/>
</dbReference>
<keyword evidence="9" id="KW-0132">Cell division</keyword>
<evidence type="ECO:0000256" key="10">
    <source>
        <dbReference type="SAM" id="Coils"/>
    </source>
</evidence>
<dbReference type="Gene3D" id="3.10.50.40">
    <property type="match status" value="1"/>
</dbReference>
<sequence length="428" mass="48563">MHVEKKELPKSQVELTVELSVDEFKPYILAGAAKVSREVKIDGFRPGNVPYEILKKKIGEMTILEEASRIAIDKTIDKVFREHVKGQPVGSPKVDITKIAPGNPLVYKIVIAILPAVTLGEYKDLKVKQKKATVEAEETDRMMNEIREMKVKEVLVDREIKDGDKVLTDINMFLDKVPVEGGQGKGAAVVIGKNYVVPGFDKKILGMKKGETREFSLPYPKDHHMKNLAGKMIEFKAKVNEVYERVLPELNDELAAGFGLKNMEELTTNIKKSLEEQKKREAEQSAEKEMLEKLVGKARFGDMPEVLIEHEANTMLAELEQTVTERGGKFEDYLSSLGKSKEQLTLDLLPEAVKRVKTSLLVREVAEAEKIRVEASEVEKNVEEMKKQYKDHKDLAGRFDTPEYRSYILNVLTSRKVIDKLREWNIVN</sequence>
<evidence type="ECO:0000256" key="6">
    <source>
        <dbReference type="ARBA" id="ARBA00023186"/>
    </source>
</evidence>
<name>A0A1F5SG96_9BACT</name>
<comment type="subcellular location">
    <subcellularLocation>
        <location evidence="9">Cytoplasm</location>
    </subcellularLocation>
    <text evidence="9">About half TF is bound to the ribosome near the polypeptide exit tunnel while the other half is free in the cytoplasm.</text>
</comment>
<dbReference type="HAMAP" id="MF_00303">
    <property type="entry name" value="Trigger_factor_Tig"/>
    <property type="match status" value="1"/>
</dbReference>